<keyword evidence="1" id="KW-1133">Transmembrane helix</keyword>
<name>A0A386PW08_9LACO</name>
<organism evidence="2 3">
    <name type="scientific">Companilactobacillus zhachilii</name>
    <dbReference type="NCBI Taxonomy" id="2304606"/>
    <lineage>
        <taxon>Bacteria</taxon>
        <taxon>Bacillati</taxon>
        <taxon>Bacillota</taxon>
        <taxon>Bacilli</taxon>
        <taxon>Lactobacillales</taxon>
        <taxon>Lactobacillaceae</taxon>
        <taxon>Companilactobacillus</taxon>
    </lineage>
</organism>
<sequence>MITFRLIVTAVLIIIALPMYVIGLKNVRKSGKAKRNIGDINAWKISTELAKKYPEEYRLIKKESMSVGWSLILMLFIMGAIIAGCYTDIEYQDPTIVRVSCLIAIIVTVFLMFFLRKLLKLRLKIETNFKESADEENLPIISEYIAINRVALKGSKYTSLSFLLIFIVILVVFA</sequence>
<evidence type="ECO:0000313" key="2">
    <source>
        <dbReference type="EMBL" id="AYE38823.1"/>
    </source>
</evidence>
<evidence type="ECO:0000313" key="3">
    <source>
        <dbReference type="Proteomes" id="UP000267208"/>
    </source>
</evidence>
<dbReference type="Proteomes" id="UP000267208">
    <property type="component" value="Chromosome"/>
</dbReference>
<keyword evidence="1" id="KW-0812">Transmembrane</keyword>
<evidence type="ECO:0000256" key="1">
    <source>
        <dbReference type="SAM" id="Phobius"/>
    </source>
</evidence>
<reference evidence="3" key="1">
    <citation type="submission" date="2018-08" db="EMBL/GenBank/DDBJ databases">
        <title>Genome of Lactobacillus sp. HBUAS52074.</title>
        <authorList>
            <person name="Guo Z."/>
            <person name="Zhang Z.D."/>
        </authorList>
    </citation>
    <scope>NUCLEOTIDE SEQUENCE [LARGE SCALE GENOMIC DNA]</scope>
    <source>
        <strain evidence="3">HBUAS52074</strain>
    </source>
</reference>
<dbReference type="RefSeq" id="WP_120143052.1">
    <property type="nucleotide sequence ID" value="NZ_CP031933.2"/>
</dbReference>
<feature type="transmembrane region" description="Helical" evidence="1">
    <location>
        <begin position="95"/>
        <end position="115"/>
    </location>
</feature>
<proteinExistence type="predicted"/>
<feature type="transmembrane region" description="Helical" evidence="1">
    <location>
        <begin position="6"/>
        <end position="24"/>
    </location>
</feature>
<feature type="transmembrane region" description="Helical" evidence="1">
    <location>
        <begin position="67"/>
        <end position="89"/>
    </location>
</feature>
<dbReference type="AlphaFoldDB" id="A0A386PW08"/>
<protein>
    <submittedName>
        <fullName evidence="2">Uncharacterized protein</fullName>
    </submittedName>
</protein>
<keyword evidence="3" id="KW-1185">Reference proteome</keyword>
<accession>A0A386PW08</accession>
<gene>
    <name evidence="2" type="ORF">D1B17_09325</name>
</gene>
<dbReference type="EMBL" id="CP031933">
    <property type="protein sequence ID" value="AYE38823.1"/>
    <property type="molecule type" value="Genomic_DNA"/>
</dbReference>
<dbReference type="OrthoDB" id="10005425at2"/>
<feature type="transmembrane region" description="Helical" evidence="1">
    <location>
        <begin position="157"/>
        <end position="173"/>
    </location>
</feature>
<keyword evidence="1" id="KW-0472">Membrane</keyword>
<dbReference type="KEGG" id="lzh:D1B17_09325"/>